<feature type="domain" description="Major facilitator superfamily (MFS) profile" evidence="7">
    <location>
        <begin position="14"/>
        <end position="429"/>
    </location>
</feature>
<dbReference type="PANTHER" id="PTHR23508">
    <property type="entry name" value="CARBOXYLIC ACID TRANSPORTER PROTEIN HOMOLOG"/>
    <property type="match status" value="1"/>
</dbReference>
<dbReference type="InterPro" id="IPR020846">
    <property type="entry name" value="MFS_dom"/>
</dbReference>
<evidence type="ECO:0000256" key="2">
    <source>
        <dbReference type="ARBA" id="ARBA00022692"/>
    </source>
</evidence>
<feature type="transmembrane region" description="Helical" evidence="6">
    <location>
        <begin position="52"/>
        <end position="73"/>
    </location>
</feature>
<dbReference type="Pfam" id="PF07690">
    <property type="entry name" value="MFS_1"/>
    <property type="match status" value="1"/>
</dbReference>
<comment type="caution">
    <text evidence="8">The sequence shown here is derived from an EMBL/GenBank/DDBJ whole genome shotgun (WGS) entry which is preliminary data.</text>
</comment>
<name>A0A9W6NYE0_9PSEU</name>
<dbReference type="AlphaFoldDB" id="A0A9W6NYE0"/>
<dbReference type="InterPro" id="IPR036259">
    <property type="entry name" value="MFS_trans_sf"/>
</dbReference>
<dbReference type="PROSITE" id="PS00217">
    <property type="entry name" value="SUGAR_TRANSPORT_2"/>
    <property type="match status" value="1"/>
</dbReference>
<feature type="transmembrane region" description="Helical" evidence="6">
    <location>
        <begin position="12"/>
        <end position="40"/>
    </location>
</feature>
<feature type="transmembrane region" description="Helical" evidence="6">
    <location>
        <begin position="168"/>
        <end position="187"/>
    </location>
</feature>
<dbReference type="GO" id="GO:0005886">
    <property type="term" value="C:plasma membrane"/>
    <property type="evidence" value="ECO:0007669"/>
    <property type="project" value="UniProtKB-SubCell"/>
</dbReference>
<evidence type="ECO:0000256" key="4">
    <source>
        <dbReference type="ARBA" id="ARBA00023136"/>
    </source>
</evidence>
<reference evidence="8" key="1">
    <citation type="journal article" date="2014" name="Int. J. Syst. Evol. Microbiol.">
        <title>Complete genome sequence of Corynebacterium casei LMG S-19264T (=DSM 44701T), isolated from a smear-ripened cheese.</title>
        <authorList>
            <consortium name="US DOE Joint Genome Institute (JGI-PGF)"/>
            <person name="Walter F."/>
            <person name="Albersmeier A."/>
            <person name="Kalinowski J."/>
            <person name="Ruckert C."/>
        </authorList>
    </citation>
    <scope>NUCLEOTIDE SEQUENCE</scope>
    <source>
        <strain evidence="8">VKM Ac-1069</strain>
    </source>
</reference>
<accession>A0A9W6NYE0</accession>
<feature type="region of interest" description="Disordered" evidence="5">
    <location>
        <begin position="432"/>
        <end position="451"/>
    </location>
</feature>
<evidence type="ECO:0000259" key="7">
    <source>
        <dbReference type="PROSITE" id="PS50850"/>
    </source>
</evidence>
<comment type="subcellular location">
    <subcellularLocation>
        <location evidence="1">Cell membrane</location>
        <topology evidence="1">Multi-pass membrane protein</topology>
    </subcellularLocation>
</comment>
<dbReference type="RefSeq" id="WP_051737902.1">
    <property type="nucleotide sequence ID" value="NZ_BAAAUZ010000051.1"/>
</dbReference>
<evidence type="ECO:0000313" key="9">
    <source>
        <dbReference type="Proteomes" id="UP001143463"/>
    </source>
</evidence>
<protein>
    <submittedName>
        <fullName evidence="8">MFS transporter</fullName>
    </submittedName>
</protein>
<evidence type="ECO:0000313" key="8">
    <source>
        <dbReference type="EMBL" id="GLL13799.1"/>
    </source>
</evidence>
<feature type="transmembrane region" description="Helical" evidence="6">
    <location>
        <begin position="405"/>
        <end position="424"/>
    </location>
</feature>
<evidence type="ECO:0000256" key="3">
    <source>
        <dbReference type="ARBA" id="ARBA00022989"/>
    </source>
</evidence>
<dbReference type="InterPro" id="IPR005829">
    <property type="entry name" value="Sugar_transporter_CS"/>
</dbReference>
<feature type="transmembrane region" description="Helical" evidence="6">
    <location>
        <begin position="139"/>
        <end position="162"/>
    </location>
</feature>
<feature type="transmembrane region" description="Helical" evidence="6">
    <location>
        <begin position="287"/>
        <end position="305"/>
    </location>
</feature>
<reference evidence="8" key="2">
    <citation type="submission" date="2023-01" db="EMBL/GenBank/DDBJ databases">
        <authorList>
            <person name="Sun Q."/>
            <person name="Evtushenko L."/>
        </authorList>
    </citation>
    <scope>NUCLEOTIDE SEQUENCE</scope>
    <source>
        <strain evidence="8">VKM Ac-1069</strain>
    </source>
</reference>
<sequence length="451" mass="46711">MSRPAARTAGSRAVVLTCLAVTVLDGIDLLMFGAVMPVLIQNKEWGITAVEAGFIGSLSLFGMMLGAMLAGYLTDIVGRRPIVLACVASFSIFTALCAVATNLQMFGAFRLLAGLGFGGALPTVIALTMEYVRIERRQFYNGVIQTGFPIGGAIISVIAIFVIPAFGWHSLFAAAGIIGIALFVVAYRNLPESLAFLVARGRHEEAQALAERYDLGRSAESAVALQAAPPAAEGRRRSALRTLFVPGFRLATVLFPLISFFGLLVSYGMNTWIPQILRSTGYDLGSALTFLLAFNIGSAIGMVVLTGLADRFGSRKVISTGFVLGALAVATLTLGPAQGVVFALVLLIGFCASSQTAVYGFAGIYYPAASRGTVLGLCTGLGRLGGVVGPIMVGLIMATSAGATGAFWAFAAVGVAASVLVAAVPRSGLADRRAEPRPVAEPGTSETPATA</sequence>
<keyword evidence="9" id="KW-1185">Reference proteome</keyword>
<dbReference type="PROSITE" id="PS50850">
    <property type="entry name" value="MFS"/>
    <property type="match status" value="1"/>
</dbReference>
<feature type="transmembrane region" description="Helical" evidence="6">
    <location>
        <begin position="374"/>
        <end position="399"/>
    </location>
</feature>
<feature type="transmembrane region" description="Helical" evidence="6">
    <location>
        <begin position="340"/>
        <end position="362"/>
    </location>
</feature>
<evidence type="ECO:0000256" key="5">
    <source>
        <dbReference type="SAM" id="MobiDB-lite"/>
    </source>
</evidence>
<proteinExistence type="predicted"/>
<dbReference type="EMBL" id="BSFQ01000025">
    <property type="protein sequence ID" value="GLL13799.1"/>
    <property type="molecule type" value="Genomic_DNA"/>
</dbReference>
<gene>
    <name evidence="8" type="ORF">GCM10017577_49430</name>
</gene>
<feature type="transmembrane region" description="Helical" evidence="6">
    <location>
        <begin position="82"/>
        <end position="101"/>
    </location>
</feature>
<organism evidence="8 9">
    <name type="scientific">Pseudonocardia halophobica</name>
    <dbReference type="NCBI Taxonomy" id="29401"/>
    <lineage>
        <taxon>Bacteria</taxon>
        <taxon>Bacillati</taxon>
        <taxon>Actinomycetota</taxon>
        <taxon>Actinomycetes</taxon>
        <taxon>Pseudonocardiales</taxon>
        <taxon>Pseudonocardiaceae</taxon>
        <taxon>Pseudonocardia</taxon>
    </lineage>
</organism>
<evidence type="ECO:0000256" key="1">
    <source>
        <dbReference type="ARBA" id="ARBA00004651"/>
    </source>
</evidence>
<keyword evidence="4 6" id="KW-0472">Membrane</keyword>
<keyword evidence="3 6" id="KW-1133">Transmembrane helix</keyword>
<keyword evidence="2 6" id="KW-0812">Transmembrane</keyword>
<dbReference type="Gene3D" id="1.20.1250.20">
    <property type="entry name" value="MFS general substrate transporter like domains"/>
    <property type="match status" value="1"/>
</dbReference>
<dbReference type="Proteomes" id="UP001143463">
    <property type="component" value="Unassembled WGS sequence"/>
</dbReference>
<feature type="transmembrane region" description="Helical" evidence="6">
    <location>
        <begin position="107"/>
        <end position="127"/>
    </location>
</feature>
<dbReference type="SUPFAM" id="SSF103473">
    <property type="entry name" value="MFS general substrate transporter"/>
    <property type="match status" value="1"/>
</dbReference>
<feature type="transmembrane region" description="Helical" evidence="6">
    <location>
        <begin position="243"/>
        <end position="267"/>
    </location>
</feature>
<dbReference type="PANTHER" id="PTHR23508:SF10">
    <property type="entry name" value="CARBOXYLIC ACID TRANSPORTER PROTEIN HOMOLOG"/>
    <property type="match status" value="1"/>
</dbReference>
<dbReference type="GO" id="GO:0046943">
    <property type="term" value="F:carboxylic acid transmembrane transporter activity"/>
    <property type="evidence" value="ECO:0007669"/>
    <property type="project" value="TreeGrafter"/>
</dbReference>
<feature type="transmembrane region" description="Helical" evidence="6">
    <location>
        <begin position="317"/>
        <end position="334"/>
    </location>
</feature>
<evidence type="ECO:0000256" key="6">
    <source>
        <dbReference type="SAM" id="Phobius"/>
    </source>
</evidence>
<dbReference type="InterPro" id="IPR011701">
    <property type="entry name" value="MFS"/>
</dbReference>